<feature type="domain" description="EF-hand" evidence="4">
    <location>
        <begin position="37"/>
        <end position="70"/>
    </location>
</feature>
<evidence type="ECO:0000259" key="4">
    <source>
        <dbReference type="PROSITE" id="PS50222"/>
    </source>
</evidence>
<organism evidence="5 6">
    <name type="scientific">Megalops atlanticus</name>
    <name type="common">Tarpon</name>
    <name type="synonym">Clupea gigantea</name>
    <dbReference type="NCBI Taxonomy" id="7932"/>
    <lineage>
        <taxon>Eukaryota</taxon>
        <taxon>Metazoa</taxon>
        <taxon>Chordata</taxon>
        <taxon>Craniata</taxon>
        <taxon>Vertebrata</taxon>
        <taxon>Euteleostomi</taxon>
        <taxon>Actinopterygii</taxon>
        <taxon>Neopterygii</taxon>
        <taxon>Teleostei</taxon>
        <taxon>Elopiformes</taxon>
        <taxon>Megalopidae</taxon>
        <taxon>Megalops</taxon>
    </lineage>
</organism>
<keyword evidence="1" id="KW-0479">Metal-binding</keyword>
<dbReference type="AlphaFoldDB" id="A0A9D3Q2G7"/>
<feature type="compositionally biased region" description="Basic and acidic residues" evidence="3">
    <location>
        <begin position="210"/>
        <end position="224"/>
    </location>
</feature>
<protein>
    <recommendedName>
        <fullName evidence="4">EF-hand domain-containing protein</fullName>
    </recommendedName>
</protein>
<dbReference type="Gene3D" id="1.10.238.10">
    <property type="entry name" value="EF-hand"/>
    <property type="match status" value="1"/>
</dbReference>
<dbReference type="InterPro" id="IPR018247">
    <property type="entry name" value="EF_Hand_1_Ca_BS"/>
</dbReference>
<evidence type="ECO:0000256" key="1">
    <source>
        <dbReference type="ARBA" id="ARBA00022723"/>
    </source>
</evidence>
<keyword evidence="2" id="KW-0106">Calcium</keyword>
<name>A0A9D3Q2G7_MEGAT</name>
<comment type="caution">
    <text evidence="5">The sequence shown here is derived from an EMBL/GenBank/DDBJ whole genome shotgun (WGS) entry which is preliminary data.</text>
</comment>
<evidence type="ECO:0000256" key="2">
    <source>
        <dbReference type="ARBA" id="ARBA00022837"/>
    </source>
</evidence>
<feature type="domain" description="EF-hand" evidence="4">
    <location>
        <begin position="1"/>
        <end position="36"/>
    </location>
</feature>
<dbReference type="SUPFAM" id="SSF47473">
    <property type="entry name" value="EF-hand"/>
    <property type="match status" value="1"/>
</dbReference>
<dbReference type="SMART" id="SM00054">
    <property type="entry name" value="EFh"/>
    <property type="match status" value="2"/>
</dbReference>
<dbReference type="InterPro" id="IPR002048">
    <property type="entry name" value="EF_hand_dom"/>
</dbReference>
<accession>A0A9D3Q2G7</accession>
<dbReference type="Pfam" id="PF13499">
    <property type="entry name" value="EF-hand_7"/>
    <property type="match status" value="1"/>
</dbReference>
<dbReference type="EMBL" id="JAFDVH010000007">
    <property type="protein sequence ID" value="KAG7473265.1"/>
    <property type="molecule type" value="Genomic_DNA"/>
</dbReference>
<sequence length="261" mass="30302">MDRSELQRLFSACDVNKSGKIEYEDFKAVCRELNVPTTEVKSLFKEFDVDEVGYVDFGDFSARFNELSETLDFTELGEVAQNQRSAWDEFEDTMDGEITVLGSIRDQLAEVYQQIHSTSDFALLCQFEALIKVLVNKSKDQLIDNQRLETSFRRLEKMTARQLAELEDEFTEIEDRERQKMEATLDEMQKSHNSEVAELRATLERLRRYQEESQHESSRMDMHKLKSQLRQKTQENEQLKSSLLSAQVNLSVLRGAGSAEE</sequence>
<evidence type="ECO:0000256" key="3">
    <source>
        <dbReference type="SAM" id="MobiDB-lite"/>
    </source>
</evidence>
<dbReference type="PROSITE" id="PS50222">
    <property type="entry name" value="EF_HAND_2"/>
    <property type="match status" value="2"/>
</dbReference>
<dbReference type="GO" id="GO:0005509">
    <property type="term" value="F:calcium ion binding"/>
    <property type="evidence" value="ECO:0007669"/>
    <property type="project" value="InterPro"/>
</dbReference>
<dbReference type="OrthoDB" id="9879408at2759"/>
<reference evidence="5" key="1">
    <citation type="submission" date="2021-01" db="EMBL/GenBank/DDBJ databases">
        <authorList>
            <person name="Zahm M."/>
            <person name="Roques C."/>
            <person name="Cabau C."/>
            <person name="Klopp C."/>
            <person name="Donnadieu C."/>
            <person name="Jouanno E."/>
            <person name="Lampietro C."/>
            <person name="Louis A."/>
            <person name="Herpin A."/>
            <person name="Echchiki A."/>
            <person name="Berthelot C."/>
            <person name="Parey E."/>
            <person name="Roest-Crollius H."/>
            <person name="Braasch I."/>
            <person name="Postlethwait J."/>
            <person name="Bobe J."/>
            <person name="Montfort J."/>
            <person name="Bouchez O."/>
            <person name="Begum T."/>
            <person name="Mejri S."/>
            <person name="Adams A."/>
            <person name="Chen W.-J."/>
            <person name="Guiguen Y."/>
        </authorList>
    </citation>
    <scope>NUCLEOTIDE SEQUENCE</scope>
    <source>
        <strain evidence="5">YG-15Mar2019-1</strain>
        <tissue evidence="5">Brain</tissue>
    </source>
</reference>
<evidence type="ECO:0000313" key="5">
    <source>
        <dbReference type="EMBL" id="KAG7473265.1"/>
    </source>
</evidence>
<feature type="region of interest" description="Disordered" evidence="3">
    <location>
        <begin position="210"/>
        <end position="244"/>
    </location>
</feature>
<dbReference type="InterPro" id="IPR011992">
    <property type="entry name" value="EF-hand-dom_pair"/>
</dbReference>
<proteinExistence type="predicted"/>
<dbReference type="CDD" id="cd00051">
    <property type="entry name" value="EFh"/>
    <property type="match status" value="1"/>
</dbReference>
<dbReference type="Proteomes" id="UP001046870">
    <property type="component" value="Chromosome 7"/>
</dbReference>
<keyword evidence="6" id="KW-1185">Reference proteome</keyword>
<dbReference type="PROSITE" id="PS00018">
    <property type="entry name" value="EF_HAND_1"/>
    <property type="match status" value="1"/>
</dbReference>
<gene>
    <name evidence="5" type="ORF">MATL_G00093870</name>
</gene>
<evidence type="ECO:0000313" key="6">
    <source>
        <dbReference type="Proteomes" id="UP001046870"/>
    </source>
</evidence>